<feature type="domain" description="DUF2264" evidence="1">
    <location>
        <begin position="96"/>
        <end position="437"/>
    </location>
</feature>
<dbReference type="PANTHER" id="PTHR35339:SF4">
    <property type="entry name" value="LINALOOL DEHYDRATASE_ISOMERASE DOMAIN-CONTAINING PROTEIN"/>
    <property type="match status" value="1"/>
</dbReference>
<keyword evidence="3" id="KW-1185">Reference proteome</keyword>
<dbReference type="Pfam" id="PF10022">
    <property type="entry name" value="DUF2264"/>
    <property type="match status" value="1"/>
</dbReference>
<evidence type="ECO:0000259" key="1">
    <source>
        <dbReference type="Pfam" id="PF10022"/>
    </source>
</evidence>
<dbReference type="EMBL" id="JAFIRR010000223">
    <property type="protein sequence ID" value="MCO6419745.1"/>
    <property type="molecule type" value="Genomic_DNA"/>
</dbReference>
<evidence type="ECO:0000313" key="3">
    <source>
        <dbReference type="Proteomes" id="UP001523392"/>
    </source>
</evidence>
<gene>
    <name evidence="2" type="ORF">JYK14_26795</name>
</gene>
<dbReference type="InterPro" id="IPR016624">
    <property type="entry name" value="UCP014753"/>
</dbReference>
<accession>A0ABT1DFL8</accession>
<reference evidence="2 3" key="1">
    <citation type="submission" date="2021-12" db="EMBL/GenBank/DDBJ databases">
        <title>Siccirubricoccus leaddurans sp. nov., a high concentration Zn2+ tolerance bacterium.</title>
        <authorList>
            <person name="Cao Y."/>
        </authorList>
    </citation>
    <scope>NUCLEOTIDE SEQUENCE [LARGE SCALE GENOMIC DNA]</scope>
    <source>
        <strain evidence="2 3">KC 17139</strain>
    </source>
</reference>
<protein>
    <submittedName>
        <fullName evidence="2">DUF2264 domain-containing protein</fullName>
    </submittedName>
</protein>
<sequence>MRILPRLVSATRQRWPGLATGLALAGLAPLLVGWSAWAALAAGLALGAALWHWAGAVVGSVEGWFHRVHPAPALLSLDPALRQELGGRPSLANADYDRILGYVAAGIRAYRSPGCALVLYPGVPGTRGTRVEALEGFARAAPLLAAWVRHRGDHIPLPDGSRFDAFAHLAAGLTAGTDPKGPEYWGPIGDLDQRIIEAADVALAAWMLRDRLRATLPAPAQAALLAWLGGVEGRRIYEGNWHLCPMLVGLVREAWGQPASPATRAHREAFLHAAAGGGWFADGVNGAIDHYNAWQMHYLLHFAAAVNPALDAGVAARALQEFAPGYSHFFAPRGFPIFGRSACYRMAVAAPLVLAAGLEEPPIPPGLARRALDAVWSHFIAHGALAGGTVTQGYETLQPDLLENYSGRGSSLWALRSLVAAYWQPPEAPIWQAAPEPLPVELGDFDLVLDPPGLRVTGVAATGQVEVRPLRNTGTGESPLEPMSLWRRLAQALLRRPLRLANYAAKYRREVYRSTPAFCEERGTGRSG</sequence>
<dbReference type="PANTHER" id="PTHR35339">
    <property type="entry name" value="LINALOOL DEHYDRATASE_ISOMERASE DOMAIN-CONTAINING PROTEIN"/>
    <property type="match status" value="1"/>
</dbReference>
<name>A0ABT1DFL8_9PROT</name>
<dbReference type="InterPro" id="IPR049349">
    <property type="entry name" value="DUF2264_N"/>
</dbReference>
<evidence type="ECO:0000313" key="2">
    <source>
        <dbReference type="EMBL" id="MCO6419745.1"/>
    </source>
</evidence>
<dbReference type="Proteomes" id="UP001523392">
    <property type="component" value="Unassembled WGS sequence"/>
</dbReference>
<proteinExistence type="predicted"/>
<comment type="caution">
    <text evidence="2">The sequence shown here is derived from an EMBL/GenBank/DDBJ whole genome shotgun (WGS) entry which is preliminary data.</text>
</comment>
<dbReference type="RefSeq" id="WP_252956425.1">
    <property type="nucleotide sequence ID" value="NZ_JAFIRR010000223.1"/>
</dbReference>
<organism evidence="2 3">
    <name type="scientific">Siccirubricoccus soli</name>
    <dbReference type="NCBI Taxonomy" id="2899147"/>
    <lineage>
        <taxon>Bacteria</taxon>
        <taxon>Pseudomonadati</taxon>
        <taxon>Pseudomonadota</taxon>
        <taxon>Alphaproteobacteria</taxon>
        <taxon>Acetobacterales</taxon>
        <taxon>Roseomonadaceae</taxon>
        <taxon>Siccirubricoccus</taxon>
    </lineage>
</organism>